<dbReference type="AlphaFoldDB" id="A0A0C9XWS9"/>
<feature type="region of interest" description="Disordered" evidence="1">
    <location>
        <begin position="50"/>
        <end position="83"/>
    </location>
</feature>
<evidence type="ECO:0000313" key="2">
    <source>
        <dbReference type="EMBL" id="KIK00378.1"/>
    </source>
</evidence>
<evidence type="ECO:0000313" key="3">
    <source>
        <dbReference type="Proteomes" id="UP000054477"/>
    </source>
</evidence>
<evidence type="ECO:0000256" key="1">
    <source>
        <dbReference type="SAM" id="MobiDB-lite"/>
    </source>
</evidence>
<organism evidence="2 3">
    <name type="scientific">Laccaria amethystina LaAM-08-1</name>
    <dbReference type="NCBI Taxonomy" id="1095629"/>
    <lineage>
        <taxon>Eukaryota</taxon>
        <taxon>Fungi</taxon>
        <taxon>Dikarya</taxon>
        <taxon>Basidiomycota</taxon>
        <taxon>Agaricomycotina</taxon>
        <taxon>Agaricomycetes</taxon>
        <taxon>Agaricomycetidae</taxon>
        <taxon>Agaricales</taxon>
        <taxon>Agaricineae</taxon>
        <taxon>Hydnangiaceae</taxon>
        <taxon>Laccaria</taxon>
    </lineage>
</organism>
<accession>A0A0C9XWS9</accession>
<protein>
    <submittedName>
        <fullName evidence="2">Uncharacterized protein</fullName>
    </submittedName>
</protein>
<name>A0A0C9XWS9_9AGAR</name>
<gene>
    <name evidence="2" type="ORF">K443DRAFT_611199</name>
</gene>
<dbReference type="EMBL" id="KN838626">
    <property type="protein sequence ID" value="KIK00378.1"/>
    <property type="molecule type" value="Genomic_DNA"/>
</dbReference>
<keyword evidence="3" id="KW-1185">Reference proteome</keyword>
<dbReference type="Proteomes" id="UP000054477">
    <property type="component" value="Unassembled WGS sequence"/>
</dbReference>
<reference evidence="3" key="2">
    <citation type="submission" date="2015-01" db="EMBL/GenBank/DDBJ databases">
        <title>Evolutionary Origins and Diversification of the Mycorrhizal Mutualists.</title>
        <authorList>
            <consortium name="DOE Joint Genome Institute"/>
            <consortium name="Mycorrhizal Genomics Consortium"/>
            <person name="Kohler A."/>
            <person name="Kuo A."/>
            <person name="Nagy L.G."/>
            <person name="Floudas D."/>
            <person name="Copeland A."/>
            <person name="Barry K.W."/>
            <person name="Cichocki N."/>
            <person name="Veneault-Fourrey C."/>
            <person name="LaButti K."/>
            <person name="Lindquist E.A."/>
            <person name="Lipzen A."/>
            <person name="Lundell T."/>
            <person name="Morin E."/>
            <person name="Murat C."/>
            <person name="Riley R."/>
            <person name="Ohm R."/>
            <person name="Sun H."/>
            <person name="Tunlid A."/>
            <person name="Henrissat B."/>
            <person name="Grigoriev I.V."/>
            <person name="Hibbett D.S."/>
            <person name="Martin F."/>
        </authorList>
    </citation>
    <scope>NUCLEOTIDE SEQUENCE [LARGE SCALE GENOMIC DNA]</scope>
    <source>
        <strain evidence="3">LaAM-08-1</strain>
    </source>
</reference>
<proteinExistence type="predicted"/>
<reference evidence="2 3" key="1">
    <citation type="submission" date="2014-04" db="EMBL/GenBank/DDBJ databases">
        <authorList>
            <consortium name="DOE Joint Genome Institute"/>
            <person name="Kuo A."/>
            <person name="Kohler A."/>
            <person name="Nagy L.G."/>
            <person name="Floudas D."/>
            <person name="Copeland A."/>
            <person name="Barry K.W."/>
            <person name="Cichocki N."/>
            <person name="Veneault-Fourrey C."/>
            <person name="LaButti K."/>
            <person name="Lindquist E.A."/>
            <person name="Lipzen A."/>
            <person name="Lundell T."/>
            <person name="Morin E."/>
            <person name="Murat C."/>
            <person name="Sun H."/>
            <person name="Tunlid A."/>
            <person name="Henrissat B."/>
            <person name="Grigoriev I.V."/>
            <person name="Hibbett D.S."/>
            <person name="Martin F."/>
            <person name="Nordberg H.P."/>
            <person name="Cantor M.N."/>
            <person name="Hua S.X."/>
        </authorList>
    </citation>
    <scope>NUCLEOTIDE SEQUENCE [LARGE SCALE GENOMIC DNA]</scope>
    <source>
        <strain evidence="2 3">LaAM-08-1</strain>
    </source>
</reference>
<sequence length="114" mass="12563">MSRAICRGFLGNDQFVQALAAVQPHSPHTCFSTFPLYLFLLRETCEQKAKYRPEPSSTRSPHSFAPQLPALPPPPSSKPSLKYFSFPNPTSALSRLLSTMASSCRRPPSPDTLA</sequence>
<dbReference type="HOGENOM" id="CLU_2121487_0_0_1"/>